<evidence type="ECO:0000256" key="3">
    <source>
        <dbReference type="ARBA" id="ARBA00022692"/>
    </source>
</evidence>
<protein>
    <submittedName>
        <fullName evidence="8">SHOCT domain-containing protein</fullName>
    </submittedName>
</protein>
<proteinExistence type="predicted"/>
<keyword evidence="3 6" id="KW-0812">Transmembrane</keyword>
<dbReference type="InterPro" id="IPR027379">
    <property type="entry name" value="CLS_N"/>
</dbReference>
<comment type="caution">
    <text evidence="8">The sequence shown here is derived from an EMBL/GenBank/DDBJ whole genome shotgun (WGS) entry which is preliminary data.</text>
</comment>
<name>A0A5C8HTP9_9MICO</name>
<dbReference type="EMBL" id="VRSW01000001">
    <property type="protein sequence ID" value="TXK06411.1"/>
    <property type="molecule type" value="Genomic_DNA"/>
</dbReference>
<dbReference type="RefSeq" id="WP_147825215.1">
    <property type="nucleotide sequence ID" value="NZ_BAAARG010000001.1"/>
</dbReference>
<evidence type="ECO:0000259" key="7">
    <source>
        <dbReference type="Pfam" id="PF13396"/>
    </source>
</evidence>
<accession>A0A5C8HTP9</accession>
<dbReference type="AlphaFoldDB" id="A0A5C8HTP9"/>
<keyword evidence="4 6" id="KW-1133">Transmembrane helix</keyword>
<dbReference type="Pfam" id="PF13396">
    <property type="entry name" value="PLDc_N"/>
    <property type="match status" value="1"/>
</dbReference>
<dbReference type="GO" id="GO:0005886">
    <property type="term" value="C:plasma membrane"/>
    <property type="evidence" value="ECO:0007669"/>
    <property type="project" value="UniProtKB-SubCell"/>
</dbReference>
<keyword evidence="2" id="KW-1003">Cell membrane</keyword>
<keyword evidence="5 6" id="KW-0472">Membrane</keyword>
<reference evidence="8 9" key="1">
    <citation type="submission" date="2019-08" db="EMBL/GenBank/DDBJ databases">
        <authorList>
            <person name="Dong K."/>
        </authorList>
    </citation>
    <scope>NUCLEOTIDE SEQUENCE [LARGE SCALE GENOMIC DNA]</scope>
    <source>
        <strain evidence="8 9">M4-8</strain>
    </source>
</reference>
<evidence type="ECO:0000256" key="2">
    <source>
        <dbReference type="ARBA" id="ARBA00022475"/>
    </source>
</evidence>
<evidence type="ECO:0000313" key="8">
    <source>
        <dbReference type="EMBL" id="TXK06411.1"/>
    </source>
</evidence>
<feature type="transmembrane region" description="Helical" evidence="6">
    <location>
        <begin position="49"/>
        <end position="68"/>
    </location>
</feature>
<evidence type="ECO:0000256" key="4">
    <source>
        <dbReference type="ARBA" id="ARBA00022989"/>
    </source>
</evidence>
<gene>
    <name evidence="8" type="ORF">FVP60_05495</name>
</gene>
<organism evidence="8 9">
    <name type="scientific">Microbacterium mitrae</name>
    <dbReference type="NCBI Taxonomy" id="664640"/>
    <lineage>
        <taxon>Bacteria</taxon>
        <taxon>Bacillati</taxon>
        <taxon>Actinomycetota</taxon>
        <taxon>Actinomycetes</taxon>
        <taxon>Micrococcales</taxon>
        <taxon>Microbacteriaceae</taxon>
        <taxon>Microbacterium</taxon>
    </lineage>
</organism>
<evidence type="ECO:0000313" key="9">
    <source>
        <dbReference type="Proteomes" id="UP000321196"/>
    </source>
</evidence>
<dbReference type="OrthoDB" id="7596142at2"/>
<keyword evidence="9" id="KW-1185">Reference proteome</keyword>
<comment type="subcellular location">
    <subcellularLocation>
        <location evidence="1">Cell membrane</location>
        <topology evidence="1">Multi-pass membrane protein</topology>
    </subcellularLocation>
</comment>
<dbReference type="Proteomes" id="UP000321196">
    <property type="component" value="Unassembled WGS sequence"/>
</dbReference>
<evidence type="ECO:0000256" key="5">
    <source>
        <dbReference type="ARBA" id="ARBA00023136"/>
    </source>
</evidence>
<evidence type="ECO:0000256" key="1">
    <source>
        <dbReference type="ARBA" id="ARBA00004651"/>
    </source>
</evidence>
<feature type="domain" description="Cardiolipin synthase N-terminal" evidence="7">
    <location>
        <begin position="29"/>
        <end position="69"/>
    </location>
</feature>
<evidence type="ECO:0000256" key="6">
    <source>
        <dbReference type="SAM" id="Phobius"/>
    </source>
</evidence>
<sequence>MVGDIWTWFWNFVLICLTTFIFITALMAVISVIVDLFRDHTLKGWQKAIWFIFLVFVPFLSTLVYLIARGRGMSERAVAQQKAAQDATDSYIRGVAQNSPVDQIARAKSLLEAGDITPEEYAALKKSALAAV</sequence>
<feature type="transmembrane region" description="Helical" evidence="6">
    <location>
        <begin position="12"/>
        <end position="37"/>
    </location>
</feature>